<comment type="subcellular location">
    <subcellularLocation>
        <location evidence="1 17">Host nucleus</location>
    </subcellularLocation>
</comment>
<evidence type="ECO:0000256" key="10">
    <source>
        <dbReference type="ARBA" id="ARBA00022741"/>
    </source>
</evidence>
<dbReference type="GO" id="GO:0005198">
    <property type="term" value="F:structural molecule activity"/>
    <property type="evidence" value="ECO:0007669"/>
    <property type="project" value="InterPro"/>
</dbReference>
<evidence type="ECO:0000256" key="5">
    <source>
        <dbReference type="ARBA" id="ARBA00022679"/>
    </source>
</evidence>
<dbReference type="GO" id="GO:0016888">
    <property type="term" value="F:DNA endonuclease activity, producing 5'-phosphomonoesters"/>
    <property type="evidence" value="ECO:0007669"/>
    <property type="project" value="InterPro"/>
</dbReference>
<keyword evidence="4 17" id="KW-1048">Host nucleus</keyword>
<keyword evidence="11" id="KW-0255">Endonuclease</keyword>
<keyword evidence="21" id="KW-1185">Reference proteome</keyword>
<dbReference type="EC" id="3.1.21.-" evidence="17"/>
<dbReference type="InterPro" id="IPR001191">
    <property type="entry name" value="Gemini_AL1_REP"/>
</dbReference>
<dbReference type="SUPFAM" id="SSF55464">
    <property type="entry name" value="Origin of replication-binding domain, RBD-like"/>
    <property type="match status" value="1"/>
</dbReference>
<dbReference type="PRINTS" id="PR00227">
    <property type="entry name" value="GEMCOATAL1"/>
</dbReference>
<evidence type="ECO:0000256" key="18">
    <source>
        <dbReference type="SAM" id="MobiDB-lite"/>
    </source>
</evidence>
<dbReference type="PROSITE" id="PS52020">
    <property type="entry name" value="CRESS_DNA_REP"/>
    <property type="match status" value="1"/>
</dbReference>
<dbReference type="GO" id="GO:0006260">
    <property type="term" value="P:DNA replication"/>
    <property type="evidence" value="ECO:0007669"/>
    <property type="project" value="UniProtKB-KW"/>
</dbReference>
<feature type="region of interest" description="Disordered" evidence="18">
    <location>
        <begin position="125"/>
        <end position="173"/>
    </location>
</feature>
<evidence type="ECO:0000256" key="1">
    <source>
        <dbReference type="ARBA" id="ARBA00004147"/>
    </source>
</evidence>
<proteinExistence type="inferred from homology"/>
<evidence type="ECO:0000256" key="3">
    <source>
        <dbReference type="ARBA" id="ARBA00022491"/>
    </source>
</evidence>
<keyword evidence="7" id="KW-0235">DNA replication</keyword>
<feature type="binding site" evidence="16">
    <location>
        <position position="63"/>
    </location>
    <ligand>
        <name>a divalent metal cation</name>
        <dbReference type="ChEBI" id="CHEBI:60240"/>
    </ligand>
</feature>
<keyword evidence="5" id="KW-0808">Transferase</keyword>
<evidence type="ECO:0000256" key="15">
    <source>
        <dbReference type="PIRSR" id="PIRSR601191-1"/>
    </source>
</evidence>
<keyword evidence="10" id="KW-0547">Nucleotide-binding</keyword>
<dbReference type="GO" id="GO:0000166">
    <property type="term" value="F:nucleotide binding"/>
    <property type="evidence" value="ECO:0007669"/>
    <property type="project" value="UniProtKB-KW"/>
</dbReference>
<evidence type="ECO:0000256" key="8">
    <source>
        <dbReference type="ARBA" id="ARBA00022722"/>
    </source>
</evidence>
<comment type="similarity">
    <text evidence="2 17">Belongs to the geminiviridae Rep protein family.</text>
</comment>
<evidence type="ECO:0000256" key="7">
    <source>
        <dbReference type="ARBA" id="ARBA00022705"/>
    </source>
</evidence>
<keyword evidence="14" id="KW-0238">DNA-binding</keyword>
<organism evidence="20 21">
    <name type="scientific">Sorghum arundinaceum associated virus</name>
    <dbReference type="NCBI Taxonomy" id="2596883"/>
    <lineage>
        <taxon>Viruses</taxon>
        <taxon>Monodnaviria</taxon>
        <taxon>Shotokuvirae</taxon>
        <taxon>Cressdnaviricota</taxon>
        <taxon>Repensiviricetes</taxon>
        <taxon>Geplafuvirales</taxon>
        <taxon>Geminiviridae</taxon>
        <taxon>Mastrevirus</taxon>
        <taxon>Mastrevirus sorghi</taxon>
    </lineage>
</organism>
<evidence type="ECO:0000256" key="4">
    <source>
        <dbReference type="ARBA" id="ARBA00022562"/>
    </source>
</evidence>
<evidence type="ECO:0000256" key="12">
    <source>
        <dbReference type="ARBA" id="ARBA00022801"/>
    </source>
</evidence>
<name>A0A516F3J5_9GEMI</name>
<comment type="cofactor">
    <cofactor evidence="16">
        <name>Mg(2+)</name>
        <dbReference type="ChEBI" id="CHEBI:18420"/>
    </cofactor>
    <cofactor evidence="16">
        <name>Mn(2+)</name>
        <dbReference type="ChEBI" id="CHEBI:29035"/>
    </cofactor>
    <text evidence="16">Divalent metal cations, possibly Mg(2+) or Mn(2+).</text>
</comment>
<accession>A0A516F3J5</accession>
<comment type="subunit">
    <text evidence="17">Homooligomer.</text>
</comment>
<keyword evidence="12 17" id="KW-0378">Hydrolase</keyword>
<evidence type="ECO:0000256" key="2">
    <source>
        <dbReference type="ARBA" id="ARBA00006240"/>
    </source>
</evidence>
<evidence type="ECO:0000256" key="13">
    <source>
        <dbReference type="ARBA" id="ARBA00023124"/>
    </source>
</evidence>
<keyword evidence="8" id="KW-0540">Nuclease</keyword>
<feature type="domain" description="CRESS-DNA virus Rep endonuclease" evidence="19">
    <location>
        <begin position="14"/>
        <end position="117"/>
    </location>
</feature>
<evidence type="ECO:0000256" key="6">
    <source>
        <dbReference type="ARBA" id="ARBA00022695"/>
    </source>
</evidence>
<evidence type="ECO:0000313" key="21">
    <source>
        <dbReference type="Proteomes" id="UP000680321"/>
    </source>
</evidence>
<feature type="active site" description="For DNA cleavage activity" evidence="15">
    <location>
        <position position="103"/>
    </location>
</feature>
<reference evidence="20 21" key="1">
    <citation type="submission" date="2019-02" db="EMBL/GenBank/DDBJ databases">
        <title>Exploring the diversity of Poaceae-infecting mastreviruses from Reunion Island using a viral metagenomics-based approach.</title>
        <authorList>
            <person name="Claverie S."/>
            <person name="Ouattara A."/>
            <person name="Hoarau M."/>
            <person name="Filloux D."/>
            <person name="Varsani A."/>
            <person name="Roumagnac P."/>
            <person name="Martin D.P."/>
            <person name="Lett J.M."/>
            <person name="Lefeuvre P."/>
        </authorList>
    </citation>
    <scope>NUCLEOTIDE SEQUENCE [LARGE SCALE GENOMIC DNA]</scope>
    <source>
        <strain evidence="20">Reunion-Bassin plat-RE034-2014</strain>
    </source>
</reference>
<feature type="binding site" evidence="16">
    <location>
        <position position="65"/>
    </location>
    <ligand>
        <name>a divalent metal cation</name>
        <dbReference type="ChEBI" id="CHEBI:60240"/>
    </ligand>
</feature>
<dbReference type="GO" id="GO:0046872">
    <property type="term" value="F:metal ion binding"/>
    <property type="evidence" value="ECO:0007669"/>
    <property type="project" value="UniProtKB-KW"/>
</dbReference>
<dbReference type="GeneID" id="65103046"/>
<dbReference type="KEGG" id="vg:65103046"/>
<dbReference type="GO" id="GO:0042025">
    <property type="term" value="C:host cell nucleus"/>
    <property type="evidence" value="ECO:0007669"/>
    <property type="project" value="UniProtKB-SubCell"/>
</dbReference>
<sequence length="308" mass="34165">MSNTEASGPSRQFIIQNKNVFLTYPRCPIPADIAGTELHNRLAPLGLNFLCICSELHLDGTPHLHVLAQSNQRMCTRDVGFFDLEGHHPNIQIPRNPKTVLAYITKSPTGEFYWGTFRSRSARQVGRAQPGVHWSDSSASGSNGHGGPSRNSSGSRGRLGTHVDRRRGRTTKDGVMKTLLQSSTSRAEYLNGVKKHFPYEYCVRLQNWEYAASKLFPDPVEQYVSPFPDSAFRCNETITDWLGQNIYQVTPEVYSLLHPNVDAEGDLLWMHNCVHSVGSRDPCPSTYVDPAGQGNPAGHAAWDGTTTI</sequence>
<keyword evidence="9 16" id="KW-0479">Metal-binding</keyword>
<keyword evidence="13" id="KW-0190">Covalent protein-DNA linkage</keyword>
<dbReference type="PRINTS" id="PR00228">
    <property type="entry name" value="GEMCOATCLVL1"/>
</dbReference>
<evidence type="ECO:0000256" key="9">
    <source>
        <dbReference type="ARBA" id="ARBA00022723"/>
    </source>
</evidence>
<dbReference type="InterPro" id="IPR022692">
    <property type="entry name" value="Gemini_AL1_REP_central"/>
</dbReference>
<dbReference type="Pfam" id="PF08283">
    <property type="entry name" value="Gemini_AL1_M"/>
    <property type="match status" value="1"/>
</dbReference>
<dbReference type="GO" id="GO:0003677">
    <property type="term" value="F:DNA binding"/>
    <property type="evidence" value="ECO:0007669"/>
    <property type="project" value="UniProtKB-KW"/>
</dbReference>
<keyword evidence="3" id="KW-0678">Repressor</keyword>
<evidence type="ECO:0000313" key="20">
    <source>
        <dbReference type="EMBL" id="QDO73341.1"/>
    </source>
</evidence>
<dbReference type="Pfam" id="PF00799">
    <property type="entry name" value="Gemini_AL1"/>
    <property type="match status" value="1"/>
</dbReference>
<evidence type="ECO:0000256" key="16">
    <source>
        <dbReference type="PIRSR" id="PIRSR601191-2"/>
    </source>
</evidence>
<evidence type="ECO:0000256" key="17">
    <source>
        <dbReference type="RuleBase" id="RU361249"/>
    </source>
</evidence>
<evidence type="ECO:0000256" key="11">
    <source>
        <dbReference type="ARBA" id="ARBA00022759"/>
    </source>
</evidence>
<feature type="compositionally biased region" description="Low complexity" evidence="18">
    <location>
        <begin position="148"/>
        <end position="158"/>
    </location>
</feature>
<dbReference type="InterPro" id="IPR049912">
    <property type="entry name" value="CRESS_DNA_REP"/>
</dbReference>
<evidence type="ECO:0000259" key="19">
    <source>
        <dbReference type="PROSITE" id="PS52020"/>
    </source>
</evidence>
<protein>
    <recommendedName>
        <fullName evidence="17">Replication-associated protein</fullName>
        <shortName evidence="17">Rep</shortName>
        <ecNumber evidence="17">3.1.21.-</ecNumber>
    </recommendedName>
</protein>
<dbReference type="GO" id="GO:0016779">
    <property type="term" value="F:nucleotidyltransferase activity"/>
    <property type="evidence" value="ECO:0007669"/>
    <property type="project" value="UniProtKB-KW"/>
</dbReference>
<dbReference type="RefSeq" id="YP_010087743.1">
    <property type="nucleotide sequence ID" value="NC_055573.1"/>
</dbReference>
<dbReference type="InterPro" id="IPR001301">
    <property type="entry name" value="Gemini_AL1_CLV"/>
</dbReference>
<evidence type="ECO:0000256" key="14">
    <source>
        <dbReference type="ARBA" id="ARBA00023125"/>
    </source>
</evidence>
<dbReference type="EMBL" id="MK546381">
    <property type="protein sequence ID" value="QDO73341.1"/>
    <property type="molecule type" value="Genomic_DNA"/>
</dbReference>
<dbReference type="Proteomes" id="UP000680321">
    <property type="component" value="Segment"/>
</dbReference>
<feature type="binding site" evidence="16">
    <location>
        <position position="55"/>
    </location>
    <ligand>
        <name>a divalent metal cation</name>
        <dbReference type="ChEBI" id="CHEBI:60240"/>
    </ligand>
</feature>
<keyword evidence="6" id="KW-0548">Nucleotidyltransferase</keyword>
<dbReference type="Gene3D" id="3.40.1310.20">
    <property type="match status" value="1"/>
</dbReference>